<reference evidence="1" key="1">
    <citation type="submission" date="2022-08" db="UniProtKB">
        <authorList>
            <consortium name="EnsemblMetazoa"/>
        </authorList>
    </citation>
    <scope>IDENTIFICATION</scope>
    <source>
        <strain evidence="1">05x7-T-G4-1.051#20</strain>
    </source>
</reference>
<dbReference type="AlphaFoldDB" id="A0A8W8KI67"/>
<organism evidence="1 2">
    <name type="scientific">Magallana gigas</name>
    <name type="common">Pacific oyster</name>
    <name type="synonym">Crassostrea gigas</name>
    <dbReference type="NCBI Taxonomy" id="29159"/>
    <lineage>
        <taxon>Eukaryota</taxon>
        <taxon>Metazoa</taxon>
        <taxon>Spiralia</taxon>
        <taxon>Lophotrochozoa</taxon>
        <taxon>Mollusca</taxon>
        <taxon>Bivalvia</taxon>
        <taxon>Autobranchia</taxon>
        <taxon>Pteriomorphia</taxon>
        <taxon>Ostreida</taxon>
        <taxon>Ostreoidea</taxon>
        <taxon>Ostreidae</taxon>
        <taxon>Magallana</taxon>
    </lineage>
</organism>
<dbReference type="EnsemblMetazoa" id="G24000.1">
    <property type="protein sequence ID" value="G24000.1:cds"/>
    <property type="gene ID" value="G24000"/>
</dbReference>
<evidence type="ECO:0000313" key="1">
    <source>
        <dbReference type="EnsemblMetazoa" id="G24000.1:cds"/>
    </source>
</evidence>
<evidence type="ECO:0008006" key="3">
    <source>
        <dbReference type="Google" id="ProtNLM"/>
    </source>
</evidence>
<evidence type="ECO:0000313" key="2">
    <source>
        <dbReference type="Proteomes" id="UP000005408"/>
    </source>
</evidence>
<name>A0A8W8KI67_MAGGI</name>
<dbReference type="InterPro" id="IPR012340">
    <property type="entry name" value="NA-bd_OB-fold"/>
</dbReference>
<dbReference type="Proteomes" id="UP000005408">
    <property type="component" value="Unassembled WGS sequence"/>
</dbReference>
<accession>A0A8W8KI67</accession>
<protein>
    <recommendedName>
        <fullName evidence="3">OB domain-containing protein</fullName>
    </recommendedName>
</protein>
<dbReference type="SUPFAM" id="SSF50249">
    <property type="entry name" value="Nucleic acid-binding proteins"/>
    <property type="match status" value="1"/>
</dbReference>
<keyword evidence="2" id="KW-1185">Reference proteome</keyword>
<proteinExistence type="predicted"/>
<dbReference type="Gene3D" id="2.40.50.140">
    <property type="entry name" value="Nucleic acid-binding proteins"/>
    <property type="match status" value="1"/>
</dbReference>
<sequence>MQGKSLEELLEEGKQKDTITYPNGKLIVRVAKIKEGRTLQLRNFLVKAKRVVLSGHSKIMSASALDVPDDRIEQATLLIMPTSPSKTLREAIASSLRDIVTVQGQIIRLGKKRPKIKTISLEEHGQSVEVTLWRELADSSIKVKDFIEISHCIVSEWQKKKSLNTTRNSTIKGVAPRKIEIRGTVDALAIQDEEVEMCVRDEMAGLKDIKFELSLLRLELGIREEEFPEGTGDFEEYLISKLPFKVQAEVSGAHVHSFDIIDM</sequence>